<feature type="region of interest" description="Disordered" evidence="1">
    <location>
        <begin position="205"/>
        <end position="229"/>
    </location>
</feature>
<dbReference type="AlphaFoldDB" id="A0A2P5HIT4"/>
<sequence>MAHHRDQAKFDRAQWRLMVLVPSWLVQISLYIVLIGISAYLLANAVGVSYETNGTAVAWESISIAFAAISILCTAFEIFRTFAEALTPKDMVVSSLIKLVGIIVSMIMGGLMSDTGLSSWTTGTQVIHGLLILPVLAMGSYASWIWKCLAQYDDYDHPGNVKPFGFKSDRKEKFLHSRNESDDWDVELRASWASREMALGNAVDITSPAPTAPLEEPAGAASETRPRGSSFVKLGGRLNFSLTNDVDAANAQASRSRADSSSALLAGSQQPQSPPTESAELAIPKRPASYISITGTGLDRRASYNHTRDTAFDEYVKQHRARQSQGSITSSSGNRSSSAPLTRSRAQSNTDHTTTQQQQQQQQQQNKFKNDVDDALGSAFGWGKGSRSSSLDSVMAGGEPPAIAVGGGAVPSARSVRDSLGRAPSDGSERGAVGSMPEDEDEPGEDDGSENVDEDNRRQRNVSEASRALLGGGGGDDDDDFFEVPQSLRPASGGILRPRALSETIEFIVTPPPVTPTEKGNGGLRKTWGAAYQL</sequence>
<dbReference type="Proteomes" id="UP000094444">
    <property type="component" value="Unassembled WGS sequence"/>
</dbReference>
<feature type="transmembrane region" description="Helical" evidence="2">
    <location>
        <begin position="91"/>
        <end position="113"/>
    </location>
</feature>
<keyword evidence="2" id="KW-0812">Transmembrane</keyword>
<evidence type="ECO:0000313" key="4">
    <source>
        <dbReference type="Proteomes" id="UP000094444"/>
    </source>
</evidence>
<feature type="region of interest" description="Disordered" evidence="1">
    <location>
        <begin position="314"/>
        <end position="495"/>
    </location>
</feature>
<evidence type="ECO:0008006" key="5">
    <source>
        <dbReference type="Google" id="ProtNLM"/>
    </source>
</evidence>
<dbReference type="EMBL" id="MAVT02001772">
    <property type="protein sequence ID" value="POS70154.1"/>
    <property type="molecule type" value="Genomic_DNA"/>
</dbReference>
<protein>
    <recommendedName>
        <fullName evidence="5">Transmembrane protein</fullName>
    </recommendedName>
</protein>
<proteinExistence type="predicted"/>
<dbReference type="InParanoid" id="A0A2P5HIT4"/>
<comment type="caution">
    <text evidence="3">The sequence shown here is derived from an EMBL/GenBank/DDBJ whole genome shotgun (WGS) entry which is preliminary data.</text>
</comment>
<evidence type="ECO:0000256" key="2">
    <source>
        <dbReference type="SAM" id="Phobius"/>
    </source>
</evidence>
<feature type="transmembrane region" description="Helical" evidence="2">
    <location>
        <begin position="21"/>
        <end position="42"/>
    </location>
</feature>
<evidence type="ECO:0000256" key="1">
    <source>
        <dbReference type="SAM" id="MobiDB-lite"/>
    </source>
</evidence>
<feature type="compositionally biased region" description="Acidic residues" evidence="1">
    <location>
        <begin position="437"/>
        <end position="453"/>
    </location>
</feature>
<accession>A0A2P5HIT4</accession>
<dbReference type="STRING" id="158607.A0A2P5HIT4"/>
<feature type="compositionally biased region" description="Low complexity" evidence="1">
    <location>
        <begin position="353"/>
        <end position="365"/>
    </location>
</feature>
<keyword evidence="2" id="KW-0472">Membrane</keyword>
<feature type="region of interest" description="Disordered" evidence="1">
    <location>
        <begin position="251"/>
        <end position="285"/>
    </location>
</feature>
<organism evidence="3 4">
    <name type="scientific">Diaporthe helianthi</name>
    <dbReference type="NCBI Taxonomy" id="158607"/>
    <lineage>
        <taxon>Eukaryota</taxon>
        <taxon>Fungi</taxon>
        <taxon>Dikarya</taxon>
        <taxon>Ascomycota</taxon>
        <taxon>Pezizomycotina</taxon>
        <taxon>Sordariomycetes</taxon>
        <taxon>Sordariomycetidae</taxon>
        <taxon>Diaporthales</taxon>
        <taxon>Diaporthaceae</taxon>
        <taxon>Diaporthe</taxon>
    </lineage>
</organism>
<name>A0A2P5HIT4_DIAHE</name>
<gene>
    <name evidence="3" type="ORF">DHEL01_v211451</name>
</gene>
<feature type="compositionally biased region" description="Low complexity" evidence="1">
    <location>
        <begin position="251"/>
        <end position="271"/>
    </location>
</feature>
<feature type="transmembrane region" description="Helical" evidence="2">
    <location>
        <begin position="125"/>
        <end position="146"/>
    </location>
</feature>
<feature type="transmembrane region" description="Helical" evidence="2">
    <location>
        <begin position="62"/>
        <end position="79"/>
    </location>
</feature>
<keyword evidence="2" id="KW-1133">Transmembrane helix</keyword>
<keyword evidence="4" id="KW-1185">Reference proteome</keyword>
<dbReference type="OrthoDB" id="5211263at2759"/>
<feature type="compositionally biased region" description="Polar residues" evidence="1">
    <location>
        <begin position="339"/>
        <end position="352"/>
    </location>
</feature>
<evidence type="ECO:0000313" key="3">
    <source>
        <dbReference type="EMBL" id="POS70154.1"/>
    </source>
</evidence>
<reference evidence="3" key="1">
    <citation type="submission" date="2017-09" db="EMBL/GenBank/DDBJ databases">
        <title>Polyketide synthases of a Diaporthe helianthi virulent isolate.</title>
        <authorList>
            <person name="Baroncelli R."/>
        </authorList>
    </citation>
    <scope>NUCLEOTIDE SEQUENCE [LARGE SCALE GENOMIC DNA]</scope>
    <source>
        <strain evidence="3">7/96</strain>
    </source>
</reference>
<feature type="compositionally biased region" description="Low complexity" evidence="1">
    <location>
        <begin position="323"/>
        <end position="338"/>
    </location>
</feature>